<dbReference type="SMART" id="SM00320">
    <property type="entry name" value="WD40"/>
    <property type="match status" value="5"/>
</dbReference>
<evidence type="ECO:0000256" key="1">
    <source>
        <dbReference type="ARBA" id="ARBA00004253"/>
    </source>
</evidence>
<keyword evidence="3" id="KW-0813">Transport</keyword>
<dbReference type="InterPro" id="IPR001680">
    <property type="entry name" value="WD40_rpt"/>
</dbReference>
<keyword evidence="8" id="KW-0576">Peroxisome</keyword>
<dbReference type="InterPro" id="IPR044536">
    <property type="entry name" value="PEX7"/>
</dbReference>
<proteinExistence type="inferred from homology"/>
<keyword evidence="6" id="KW-0677">Repeat</keyword>
<dbReference type="GO" id="GO:0005782">
    <property type="term" value="C:peroxisomal matrix"/>
    <property type="evidence" value="ECO:0007669"/>
    <property type="project" value="UniProtKB-SubCell"/>
</dbReference>
<dbReference type="PANTHER" id="PTHR46027">
    <property type="entry name" value="PEROXISOMAL TARGETING SIGNAL 2 RECEPTOR"/>
    <property type="match status" value="1"/>
</dbReference>
<gene>
    <name evidence="12" type="ORF">IFR04_010443</name>
</gene>
<evidence type="ECO:0000256" key="2">
    <source>
        <dbReference type="ARBA" id="ARBA00004514"/>
    </source>
</evidence>
<dbReference type="InterPro" id="IPR036322">
    <property type="entry name" value="WD40_repeat_dom_sf"/>
</dbReference>
<evidence type="ECO:0000256" key="3">
    <source>
        <dbReference type="ARBA" id="ARBA00022448"/>
    </source>
</evidence>
<dbReference type="PROSITE" id="PS00678">
    <property type="entry name" value="WD_REPEATS_1"/>
    <property type="match status" value="1"/>
</dbReference>
<sequence>MEFRTQGYNGYDLKYSPFHSDKIAVAAASNYGLVGNGRAYVLGIAPNGAVNCLSQFDTNDACYGITWSEAHENHFVVACGDGVVRMYDGNAPGSLPLVNYNEHKREVYAVSWNLVSKDNFVSSSWDGTIKLWSPSRAESILTLPTHSCTYSCAFSPFSPSVITSVSSDSHLRVFDIRTPASASNHLVSLIPIHGPPPSIRSGVAQPPRAPPSECLTHDWNKYRGSVVATAGVDQMIRTFDLRNPAAGAMATLQGHAYAVRKLAWSPHFSDVLLSGSYDMSARIWTDGTAIGVNDMGSQGQHRQLGQMNNHTEFVTGVDWCMFGAEGWVATTAWDERVYVWDSRKYIGQF</sequence>
<feature type="repeat" description="WD" evidence="11">
    <location>
        <begin position="252"/>
        <end position="284"/>
    </location>
</feature>
<dbReference type="GO" id="GO:0016558">
    <property type="term" value="P:protein import into peroxisome matrix"/>
    <property type="evidence" value="ECO:0007669"/>
    <property type="project" value="InterPro"/>
</dbReference>
<dbReference type="PANTHER" id="PTHR46027:SF1">
    <property type="entry name" value="PEROXISOMAL TARGETING SIGNAL 2 RECEPTOR"/>
    <property type="match status" value="1"/>
</dbReference>
<dbReference type="EMBL" id="JAFJYH010000187">
    <property type="protein sequence ID" value="KAG4416397.1"/>
    <property type="molecule type" value="Genomic_DNA"/>
</dbReference>
<keyword evidence="5 11" id="KW-0853">WD repeat</keyword>
<comment type="similarity">
    <text evidence="9">Belongs to the WD repeat peroxin-7 family.</text>
</comment>
<accession>A0A8H7W5T3</accession>
<evidence type="ECO:0000256" key="4">
    <source>
        <dbReference type="ARBA" id="ARBA00022490"/>
    </source>
</evidence>
<dbReference type="PROSITE" id="PS50082">
    <property type="entry name" value="WD_REPEATS_2"/>
    <property type="match status" value="2"/>
</dbReference>
<dbReference type="InterPro" id="IPR019775">
    <property type="entry name" value="WD40_repeat_CS"/>
</dbReference>
<evidence type="ECO:0000256" key="9">
    <source>
        <dbReference type="ARBA" id="ARBA00024017"/>
    </source>
</evidence>
<evidence type="ECO:0000313" key="13">
    <source>
        <dbReference type="Proteomes" id="UP000664132"/>
    </source>
</evidence>
<evidence type="ECO:0000256" key="7">
    <source>
        <dbReference type="ARBA" id="ARBA00022927"/>
    </source>
</evidence>
<dbReference type="GO" id="GO:0005829">
    <property type="term" value="C:cytosol"/>
    <property type="evidence" value="ECO:0007669"/>
    <property type="project" value="UniProtKB-SubCell"/>
</dbReference>
<dbReference type="InterPro" id="IPR015943">
    <property type="entry name" value="WD40/YVTN_repeat-like_dom_sf"/>
</dbReference>
<evidence type="ECO:0000313" key="12">
    <source>
        <dbReference type="EMBL" id="KAG4416397.1"/>
    </source>
</evidence>
<dbReference type="Pfam" id="PF00400">
    <property type="entry name" value="WD40"/>
    <property type="match status" value="4"/>
</dbReference>
<dbReference type="GO" id="GO:0005053">
    <property type="term" value="F:peroxisome matrix targeting signal-2 binding"/>
    <property type="evidence" value="ECO:0007669"/>
    <property type="project" value="InterPro"/>
</dbReference>
<evidence type="ECO:0000256" key="5">
    <source>
        <dbReference type="ARBA" id="ARBA00022574"/>
    </source>
</evidence>
<keyword evidence="4" id="KW-0963">Cytoplasm</keyword>
<dbReference type="SUPFAM" id="SSF50978">
    <property type="entry name" value="WD40 repeat-like"/>
    <property type="match status" value="1"/>
</dbReference>
<comment type="subcellular location">
    <subcellularLocation>
        <location evidence="2">Cytoplasm</location>
        <location evidence="2">Cytosol</location>
    </subcellularLocation>
    <subcellularLocation>
        <location evidence="1">Peroxisome matrix</location>
    </subcellularLocation>
</comment>
<dbReference type="AlphaFoldDB" id="A0A8H7W5T3"/>
<dbReference type="PROSITE" id="PS50294">
    <property type="entry name" value="WD_REPEATS_REGION"/>
    <property type="match status" value="2"/>
</dbReference>
<dbReference type="Gene3D" id="2.130.10.10">
    <property type="entry name" value="YVTN repeat-like/Quinoprotein amine dehydrogenase"/>
    <property type="match status" value="1"/>
</dbReference>
<keyword evidence="13" id="KW-1185">Reference proteome</keyword>
<comment type="caution">
    <text evidence="12">The sequence shown here is derived from an EMBL/GenBank/DDBJ whole genome shotgun (WGS) entry which is preliminary data.</text>
</comment>
<reference evidence="12" key="1">
    <citation type="submission" date="2021-02" db="EMBL/GenBank/DDBJ databases">
        <title>Genome sequence Cadophora malorum strain M34.</title>
        <authorList>
            <person name="Stefanovic E."/>
            <person name="Vu D."/>
            <person name="Scully C."/>
            <person name="Dijksterhuis J."/>
            <person name="Roader J."/>
            <person name="Houbraken J."/>
        </authorList>
    </citation>
    <scope>NUCLEOTIDE SEQUENCE</scope>
    <source>
        <strain evidence="12">M34</strain>
    </source>
</reference>
<protein>
    <recommendedName>
        <fullName evidence="10">Peroxin-7</fullName>
    </recommendedName>
</protein>
<evidence type="ECO:0000256" key="6">
    <source>
        <dbReference type="ARBA" id="ARBA00022737"/>
    </source>
</evidence>
<dbReference type="Proteomes" id="UP000664132">
    <property type="component" value="Unassembled WGS sequence"/>
</dbReference>
<keyword evidence="7" id="KW-0653">Protein transport</keyword>
<feature type="repeat" description="WD" evidence="11">
    <location>
        <begin position="100"/>
        <end position="142"/>
    </location>
</feature>
<organism evidence="12 13">
    <name type="scientific">Cadophora malorum</name>
    <dbReference type="NCBI Taxonomy" id="108018"/>
    <lineage>
        <taxon>Eukaryota</taxon>
        <taxon>Fungi</taxon>
        <taxon>Dikarya</taxon>
        <taxon>Ascomycota</taxon>
        <taxon>Pezizomycotina</taxon>
        <taxon>Leotiomycetes</taxon>
        <taxon>Helotiales</taxon>
        <taxon>Ploettnerulaceae</taxon>
        <taxon>Cadophora</taxon>
    </lineage>
</organism>
<name>A0A8H7W5T3_9HELO</name>
<evidence type="ECO:0000256" key="11">
    <source>
        <dbReference type="PROSITE-ProRule" id="PRU00221"/>
    </source>
</evidence>
<dbReference type="OrthoDB" id="273771at2759"/>
<evidence type="ECO:0000256" key="10">
    <source>
        <dbReference type="ARBA" id="ARBA00032565"/>
    </source>
</evidence>
<evidence type="ECO:0000256" key="8">
    <source>
        <dbReference type="ARBA" id="ARBA00023140"/>
    </source>
</evidence>